<dbReference type="GO" id="GO:0003677">
    <property type="term" value="F:DNA binding"/>
    <property type="evidence" value="ECO:0007669"/>
    <property type="project" value="UniProtKB-KW"/>
</dbReference>
<dbReference type="SUPFAM" id="SSF47413">
    <property type="entry name" value="lambda repressor-like DNA-binding domains"/>
    <property type="match status" value="2"/>
</dbReference>
<accession>A0A3Q9HR15</accession>
<dbReference type="InterPro" id="IPR001387">
    <property type="entry name" value="Cro/C1-type_HTH"/>
</dbReference>
<sequence>MDFNNFENKKILMGKRLAALLKEHDLKNKDLAEILNVSESYISAWKNGHRLIPTLYVHKISEYFGVPVSYIMGEDIEDHCQKAGKKIAQARKLKGMQYIDLAKRTGIAPIRLSQIERGIIKAKAEELEKIAKELNLTVDELTIDFESCIEKIKKLCLKMGVSDESIEAIIQQIKYDLRK</sequence>
<dbReference type="EMBL" id="CP016379">
    <property type="protein sequence ID" value="AZR73795.1"/>
    <property type="molecule type" value="Genomic_DNA"/>
</dbReference>
<feature type="domain" description="HTH cro/C1-type" evidence="2">
    <location>
        <begin position="87"/>
        <end position="141"/>
    </location>
</feature>
<dbReference type="Gene3D" id="1.10.260.40">
    <property type="entry name" value="lambda repressor-like DNA-binding domains"/>
    <property type="match status" value="2"/>
</dbReference>
<feature type="domain" description="HTH cro/C1-type" evidence="2">
    <location>
        <begin position="17"/>
        <end position="71"/>
    </location>
</feature>
<dbReference type="OrthoDB" id="1766270at2"/>
<dbReference type="Pfam" id="PF01381">
    <property type="entry name" value="HTH_3"/>
    <property type="match status" value="2"/>
</dbReference>
<evidence type="ECO:0000313" key="4">
    <source>
        <dbReference type="Proteomes" id="UP000267250"/>
    </source>
</evidence>
<dbReference type="KEGG" id="aft:BBF96_10605"/>
<dbReference type="PANTHER" id="PTHR46558:SF11">
    <property type="entry name" value="HTH-TYPE TRANSCRIPTIONAL REGULATOR XRE"/>
    <property type="match status" value="1"/>
</dbReference>
<organism evidence="3 4">
    <name type="scientific">Anoxybacter fermentans</name>
    <dbReference type="NCBI Taxonomy" id="1323375"/>
    <lineage>
        <taxon>Bacteria</taxon>
        <taxon>Bacillati</taxon>
        <taxon>Bacillota</taxon>
        <taxon>Clostridia</taxon>
        <taxon>Halanaerobiales</taxon>
        <taxon>Anoxybacter</taxon>
    </lineage>
</organism>
<dbReference type="SMART" id="SM00530">
    <property type="entry name" value="HTH_XRE"/>
    <property type="match status" value="2"/>
</dbReference>
<gene>
    <name evidence="3" type="ORF">BBF96_10605</name>
</gene>
<evidence type="ECO:0000256" key="1">
    <source>
        <dbReference type="ARBA" id="ARBA00023125"/>
    </source>
</evidence>
<proteinExistence type="predicted"/>
<keyword evidence="4" id="KW-1185">Reference proteome</keyword>
<evidence type="ECO:0000313" key="3">
    <source>
        <dbReference type="EMBL" id="AZR73795.1"/>
    </source>
</evidence>
<evidence type="ECO:0000259" key="2">
    <source>
        <dbReference type="PROSITE" id="PS50943"/>
    </source>
</evidence>
<keyword evidence="1" id="KW-0238">DNA-binding</keyword>
<dbReference type="InterPro" id="IPR010982">
    <property type="entry name" value="Lambda_DNA-bd_dom_sf"/>
</dbReference>
<dbReference type="CDD" id="cd00093">
    <property type="entry name" value="HTH_XRE"/>
    <property type="match status" value="2"/>
</dbReference>
<dbReference type="PANTHER" id="PTHR46558">
    <property type="entry name" value="TRACRIPTIONAL REGULATORY PROTEIN-RELATED-RELATED"/>
    <property type="match status" value="1"/>
</dbReference>
<dbReference type="PROSITE" id="PS50943">
    <property type="entry name" value="HTH_CROC1"/>
    <property type="match status" value="2"/>
</dbReference>
<name>A0A3Q9HR15_9FIRM</name>
<dbReference type="AlphaFoldDB" id="A0A3Q9HR15"/>
<protein>
    <recommendedName>
        <fullName evidence="2">HTH cro/C1-type domain-containing protein</fullName>
    </recommendedName>
</protein>
<dbReference type="Proteomes" id="UP000267250">
    <property type="component" value="Chromosome"/>
</dbReference>
<reference evidence="3 4" key="1">
    <citation type="submission" date="2016-07" db="EMBL/GenBank/DDBJ databases">
        <title>Genome and transcriptome analysis of iron-reducing fermentative bacteria Anoxybacter fermentans.</title>
        <authorList>
            <person name="Zeng X."/>
            <person name="Shao Z."/>
        </authorList>
    </citation>
    <scope>NUCLEOTIDE SEQUENCE [LARGE SCALE GENOMIC DNA]</scope>
    <source>
        <strain evidence="3 4">DY22613</strain>
    </source>
</reference>
<dbReference type="RefSeq" id="WP_127017142.1">
    <property type="nucleotide sequence ID" value="NZ_CP016379.1"/>
</dbReference>